<dbReference type="RefSeq" id="WP_134834866.1">
    <property type="nucleotide sequence ID" value="NZ_SATR01000007.1"/>
</dbReference>
<gene>
    <name evidence="4" type="ORF">ELS82_07075</name>
</gene>
<dbReference type="Pfam" id="PF12849">
    <property type="entry name" value="PBP_like_2"/>
    <property type="match status" value="1"/>
</dbReference>
<dbReference type="Gene3D" id="3.40.190.10">
    <property type="entry name" value="Periplasmic binding protein-like II"/>
    <property type="match status" value="2"/>
</dbReference>
<reference evidence="4 5" key="1">
    <citation type="submission" date="2019-01" db="EMBL/GenBank/DDBJ databases">
        <title>Vibrio BEI176 sp. nov, a marine bacterium isolated from China: eastern marignal seas.</title>
        <authorList>
            <person name="Li B."/>
        </authorList>
    </citation>
    <scope>NUCLEOTIDE SEQUENCE [LARGE SCALE GENOMIC DNA]</scope>
    <source>
        <strain evidence="4 5">BEI176</strain>
    </source>
</reference>
<keyword evidence="5" id="KW-1185">Reference proteome</keyword>
<dbReference type="InterPro" id="IPR050811">
    <property type="entry name" value="Phosphate_ABC_transporter"/>
</dbReference>
<dbReference type="EMBL" id="SATR01000007">
    <property type="protein sequence ID" value="TFH92419.1"/>
    <property type="molecule type" value="Genomic_DNA"/>
</dbReference>
<evidence type="ECO:0000313" key="4">
    <source>
        <dbReference type="EMBL" id="TFH92419.1"/>
    </source>
</evidence>
<dbReference type="PANTHER" id="PTHR30570">
    <property type="entry name" value="PERIPLASMIC PHOSPHATE BINDING COMPONENT OF PHOSPHATE ABC TRANSPORTER"/>
    <property type="match status" value="1"/>
</dbReference>
<dbReference type="OrthoDB" id="5823964at2"/>
<keyword evidence="1 2" id="KW-0732">Signal</keyword>
<dbReference type="AlphaFoldDB" id="A0A4Y8WHX6"/>
<dbReference type="SUPFAM" id="SSF53850">
    <property type="entry name" value="Periplasmic binding protein-like II"/>
    <property type="match status" value="1"/>
</dbReference>
<evidence type="ECO:0000313" key="5">
    <source>
        <dbReference type="Proteomes" id="UP000297753"/>
    </source>
</evidence>
<dbReference type="Proteomes" id="UP000297753">
    <property type="component" value="Unassembled WGS sequence"/>
</dbReference>
<evidence type="ECO:0000256" key="2">
    <source>
        <dbReference type="SAM" id="SignalP"/>
    </source>
</evidence>
<dbReference type="InterPro" id="IPR024370">
    <property type="entry name" value="PBP_domain"/>
</dbReference>
<comment type="caution">
    <text evidence="4">The sequence shown here is derived from an EMBL/GenBank/DDBJ whole genome shotgun (WGS) entry which is preliminary data.</text>
</comment>
<dbReference type="PANTHER" id="PTHR30570:SF1">
    <property type="entry name" value="PHOSPHATE-BINDING PROTEIN PSTS"/>
    <property type="match status" value="1"/>
</dbReference>
<feature type="signal peptide" evidence="2">
    <location>
        <begin position="1"/>
        <end position="22"/>
    </location>
</feature>
<protein>
    <submittedName>
        <fullName evidence="4">Phosphate ABC transporter substrate-binding protein</fullName>
    </submittedName>
</protein>
<proteinExistence type="predicted"/>
<accession>A0A4Y8WHX6</accession>
<name>A0A4Y8WHX6_9VIBR</name>
<organism evidence="4 5">
    <name type="scientific">Vibrio ouci</name>
    <dbReference type="NCBI Taxonomy" id="2499078"/>
    <lineage>
        <taxon>Bacteria</taxon>
        <taxon>Pseudomonadati</taxon>
        <taxon>Pseudomonadota</taxon>
        <taxon>Gammaproteobacteria</taxon>
        <taxon>Vibrionales</taxon>
        <taxon>Vibrionaceae</taxon>
        <taxon>Vibrio</taxon>
    </lineage>
</organism>
<evidence type="ECO:0000259" key="3">
    <source>
        <dbReference type="Pfam" id="PF12849"/>
    </source>
</evidence>
<evidence type="ECO:0000256" key="1">
    <source>
        <dbReference type="ARBA" id="ARBA00022729"/>
    </source>
</evidence>
<sequence length="305" mass="34604">MSNNWKPLVVVSAVCLSGSALASNHERVSKVGVDSHLMPLVSELLSEDGERTEVAVIDNIPQAMIDRDIRVGISERKWTDFEVAQFESETGYRPTELYFTADVVAIIANSDNPNDKITIDEIKSAFTCSEELSPVRWGNWENDQKPVMQPYAVDQGLKRHHKFSQWVECGDGTYSATQFVADEEELFSKLESNAEAVSYATYSDRLDEYKLLSIVDKIGVTYDLNKETILSGRYPLSSVYYMYLDIPPHRNYLSDDEKRFVSLALEQEYKEAFNNFGFISLPDEAIHRNKVRLGLVEPIVEGGYK</sequence>
<feature type="chain" id="PRO_5021271928" evidence="2">
    <location>
        <begin position="23"/>
        <end position="305"/>
    </location>
</feature>
<feature type="domain" description="PBP" evidence="3">
    <location>
        <begin position="68"/>
        <end position="248"/>
    </location>
</feature>